<feature type="region of interest" description="Disordered" evidence="1">
    <location>
        <begin position="763"/>
        <end position="800"/>
    </location>
</feature>
<evidence type="ECO:0000259" key="2">
    <source>
        <dbReference type="Pfam" id="PF03732"/>
    </source>
</evidence>
<sequence>MRTRRSKSIDLDSYDPEVERTFRKLRGTIKQKRASVSLPPSSPPHLKDANKHLMEFHVVCSGMRPANVDEEQVKLRAFPFTLEAKAKEWLYNLPPGSMNTWNQVKQAFLEQYFPATKAASIRKDICAIRQQHGEPFGDYYERFTHLVASCPNHQISEHLLIQYFYEGLCGTDRVMLDAASGGAFMDKTPTNAKALLKNIAGNTRQFGGRDELPLKKVNEVSANSSIELQLANLTNLVQQVMVAPKQVCSVCSMMGHATDMCPSLMDQGGLEQANALGGFQGQQRQKYDPYSNNYNAGWRDHPHLKWNNQDNGQQSVPNNYNRPPGFFQARPQAPFQPQQQQAPSKSLEDLIASLANSTQSHQQKTDKAIENLERQMSHHTSPFFIFSAQKHSLPSPTSIPTLNTSFYIIHNPQNSPKPLVPQQLEEKRLKSSYNSRLSWGIRNICLFEVEEEAKARFEEEVPTMAADNRTIKELSASGLANAAPLCIQYPNAAPEKTDEFELKSSLLHHIPKFHGLSMEDPNKHLKEFEVVCSSMTPVNVDGSILKMKAFPFSLMDKAKDWLYDLAPRTVTSWESMKRAFLEKFFPTSRIILLRKRISGIQQDEGESFPTYYERFKSLVASCPQHQMKEELLLQYFYEGLLPMERQMLDASAGGALVDKTPTAAKMLIANRALNAQQYEGVGQRTMPRQHQVNEVSAITELKNQMANLTTLLSQVVEGPKVKTVASCGVCSMQGHPTDTCPQLIENGGWETLNAVRYGNQYQSRGDPFSNTYNPGWRDHPNFKWRDPQQSQQQSGFRQQPPGFYQKPLAPLMRTLYAHKLTLFLSFVVSM</sequence>
<reference evidence="3 4" key="1">
    <citation type="submission" date="2019-09" db="EMBL/GenBank/DDBJ databases">
        <authorList>
            <person name="Ou C."/>
        </authorList>
    </citation>
    <scope>NUCLEOTIDE SEQUENCE [LARGE SCALE GENOMIC DNA]</scope>
    <source>
        <strain evidence="3">S2</strain>
        <tissue evidence="3">Leaf</tissue>
    </source>
</reference>
<reference evidence="3 4" key="3">
    <citation type="submission" date="2019-11" db="EMBL/GenBank/DDBJ databases">
        <title>A de novo genome assembly of a pear dwarfing rootstock.</title>
        <authorList>
            <person name="Wang F."/>
            <person name="Wang J."/>
            <person name="Li S."/>
            <person name="Zhang Y."/>
            <person name="Fang M."/>
            <person name="Ma L."/>
            <person name="Zhao Y."/>
            <person name="Jiang S."/>
        </authorList>
    </citation>
    <scope>NUCLEOTIDE SEQUENCE [LARGE SCALE GENOMIC DNA]</scope>
    <source>
        <strain evidence="3">S2</strain>
        <tissue evidence="3">Leaf</tissue>
    </source>
</reference>
<dbReference type="OrthoDB" id="1305902at2759"/>
<comment type="caution">
    <text evidence="3">The sequence shown here is derived from an EMBL/GenBank/DDBJ whole genome shotgun (WGS) entry which is preliminary data.</text>
</comment>
<organism evidence="3 4">
    <name type="scientific">Pyrus ussuriensis x Pyrus communis</name>
    <dbReference type="NCBI Taxonomy" id="2448454"/>
    <lineage>
        <taxon>Eukaryota</taxon>
        <taxon>Viridiplantae</taxon>
        <taxon>Streptophyta</taxon>
        <taxon>Embryophyta</taxon>
        <taxon>Tracheophyta</taxon>
        <taxon>Spermatophyta</taxon>
        <taxon>Magnoliopsida</taxon>
        <taxon>eudicotyledons</taxon>
        <taxon>Gunneridae</taxon>
        <taxon>Pentapetalae</taxon>
        <taxon>rosids</taxon>
        <taxon>fabids</taxon>
        <taxon>Rosales</taxon>
        <taxon>Rosaceae</taxon>
        <taxon>Amygdaloideae</taxon>
        <taxon>Maleae</taxon>
        <taxon>Pyrus</taxon>
    </lineage>
</organism>
<dbReference type="InterPro" id="IPR005162">
    <property type="entry name" value="Retrotrans_gag_dom"/>
</dbReference>
<evidence type="ECO:0000256" key="1">
    <source>
        <dbReference type="SAM" id="MobiDB-lite"/>
    </source>
</evidence>
<dbReference type="Proteomes" id="UP000327157">
    <property type="component" value="Chromosome 12"/>
</dbReference>
<feature type="compositionally biased region" description="Low complexity" evidence="1">
    <location>
        <begin position="323"/>
        <end position="343"/>
    </location>
</feature>
<dbReference type="AlphaFoldDB" id="A0A5N5HXX9"/>
<keyword evidence="4" id="KW-1185">Reference proteome</keyword>
<dbReference type="PANTHER" id="PTHR33223">
    <property type="entry name" value="CCHC-TYPE DOMAIN-CONTAINING PROTEIN"/>
    <property type="match status" value="1"/>
</dbReference>
<feature type="region of interest" description="Disordered" evidence="1">
    <location>
        <begin position="301"/>
        <end position="346"/>
    </location>
</feature>
<feature type="domain" description="Retrotransposon gag" evidence="2">
    <location>
        <begin position="77"/>
        <end position="168"/>
    </location>
</feature>
<evidence type="ECO:0000313" key="3">
    <source>
        <dbReference type="EMBL" id="KAB2631091.1"/>
    </source>
</evidence>
<reference evidence="4" key="2">
    <citation type="submission" date="2019-10" db="EMBL/GenBank/DDBJ databases">
        <title>A de novo genome assembly of a pear dwarfing rootstock.</title>
        <authorList>
            <person name="Wang F."/>
            <person name="Wang J."/>
            <person name="Li S."/>
            <person name="Zhang Y."/>
            <person name="Fang M."/>
            <person name="Ma L."/>
            <person name="Zhao Y."/>
            <person name="Jiang S."/>
        </authorList>
    </citation>
    <scope>NUCLEOTIDE SEQUENCE [LARGE SCALE GENOMIC DNA]</scope>
</reference>
<feature type="compositionally biased region" description="Basic and acidic residues" evidence="1">
    <location>
        <begin position="776"/>
        <end position="786"/>
    </location>
</feature>
<dbReference type="PANTHER" id="PTHR33223:SF3">
    <property type="match status" value="1"/>
</dbReference>
<proteinExistence type="predicted"/>
<dbReference type="Pfam" id="PF03732">
    <property type="entry name" value="Retrotrans_gag"/>
    <property type="match status" value="2"/>
</dbReference>
<accession>A0A5N5HXX9</accession>
<feature type="domain" description="Retrotransposon gag" evidence="2">
    <location>
        <begin position="549"/>
        <end position="641"/>
    </location>
</feature>
<name>A0A5N5HXX9_9ROSA</name>
<feature type="compositionally biased region" description="Polar residues" evidence="1">
    <location>
        <begin position="763"/>
        <end position="773"/>
    </location>
</feature>
<gene>
    <name evidence="3" type="ORF">D8674_008610</name>
</gene>
<evidence type="ECO:0000313" key="4">
    <source>
        <dbReference type="Proteomes" id="UP000327157"/>
    </source>
</evidence>
<protein>
    <recommendedName>
        <fullName evidence="2">Retrotransposon gag domain-containing protein</fullName>
    </recommendedName>
</protein>
<dbReference type="EMBL" id="SMOL01000143">
    <property type="protein sequence ID" value="KAB2631091.1"/>
    <property type="molecule type" value="Genomic_DNA"/>
</dbReference>
<feature type="compositionally biased region" description="Low complexity" evidence="1">
    <location>
        <begin position="788"/>
        <end position="800"/>
    </location>
</feature>
<feature type="compositionally biased region" description="Polar residues" evidence="1">
    <location>
        <begin position="306"/>
        <end position="321"/>
    </location>
</feature>